<organism evidence="1">
    <name type="scientific">Serratia marcescens</name>
    <dbReference type="NCBI Taxonomy" id="615"/>
    <lineage>
        <taxon>Bacteria</taxon>
        <taxon>Pseudomonadati</taxon>
        <taxon>Pseudomonadota</taxon>
        <taxon>Gammaproteobacteria</taxon>
        <taxon>Enterobacterales</taxon>
        <taxon>Yersiniaceae</taxon>
        <taxon>Serratia</taxon>
    </lineage>
</organism>
<sequence>MANGARAAATSTKQPAIVTDLREPVSSWRDRSDETVAEARVIAVGVKDGQPRGDIRWKK</sequence>
<reference evidence="1" key="1">
    <citation type="submission" date="2020-09" db="EMBL/GenBank/DDBJ databases">
        <authorList>
            <person name="Eze J.U."/>
            <person name="Rahube T.O."/>
        </authorList>
    </citation>
    <scope>NUCLEOTIDE SEQUENCE</scope>
    <source>
        <strain evidence="1">DM6</strain>
    </source>
</reference>
<proteinExistence type="predicted"/>
<evidence type="ECO:0000313" key="1">
    <source>
        <dbReference type="EMBL" id="QOW97027.1"/>
    </source>
</evidence>
<dbReference type="EMBL" id="MW048531">
    <property type="protein sequence ID" value="QOW97027.1"/>
    <property type="molecule type" value="Genomic_DNA"/>
</dbReference>
<name>A0A7S6YKV9_SERMA</name>
<dbReference type="AlphaFoldDB" id="A0A7S6YKV9"/>
<protein>
    <submittedName>
        <fullName evidence="1">Orf146</fullName>
    </submittedName>
</protein>
<accession>A0A7S6YKV9</accession>